<reference evidence="1" key="1">
    <citation type="submission" date="2021-03" db="EMBL/GenBank/DDBJ databases">
        <authorList>
            <consortium name="DOE Joint Genome Institute"/>
            <person name="Ahrendt S."/>
            <person name="Looney B.P."/>
            <person name="Miyauchi S."/>
            <person name="Morin E."/>
            <person name="Drula E."/>
            <person name="Courty P.E."/>
            <person name="Chicoki N."/>
            <person name="Fauchery L."/>
            <person name="Kohler A."/>
            <person name="Kuo A."/>
            <person name="Labutti K."/>
            <person name="Pangilinan J."/>
            <person name="Lipzen A."/>
            <person name="Riley R."/>
            <person name="Andreopoulos W."/>
            <person name="He G."/>
            <person name="Johnson J."/>
            <person name="Barry K.W."/>
            <person name="Grigoriev I.V."/>
            <person name="Nagy L."/>
            <person name="Hibbett D."/>
            <person name="Henrissat B."/>
            <person name="Matheny P.B."/>
            <person name="Labbe J."/>
            <person name="Martin F."/>
        </authorList>
    </citation>
    <scope>NUCLEOTIDE SEQUENCE</scope>
    <source>
        <strain evidence="1">HHB10654</strain>
    </source>
</reference>
<dbReference type="EMBL" id="MU277243">
    <property type="protein sequence ID" value="KAI0057764.1"/>
    <property type="molecule type" value="Genomic_DNA"/>
</dbReference>
<sequence>MCADGLLSQQQQHSSSTGIQRSGAVSSLRDFGRHSKLDDIIMFLPVATPSIDTDQGDHVSTVPASFCSSSIHSCESNGQAAGACHGRAPHLTTSSYDCRSVAKNNVEKQAIHGDMTVLACRSWRRCPTYVLAPAPRRVYPLVCARPLYVVSARASSRRHVKMSSPPARNLHKVVHSFWRICSVAFYASFLGPGVYDSTLV</sequence>
<protein>
    <submittedName>
        <fullName evidence="1">Uncharacterized protein</fullName>
    </submittedName>
</protein>
<keyword evidence="2" id="KW-1185">Reference proteome</keyword>
<gene>
    <name evidence="1" type="ORF">BV25DRAFT_1830846</name>
</gene>
<dbReference type="Proteomes" id="UP000814140">
    <property type="component" value="Unassembled WGS sequence"/>
</dbReference>
<accession>A0ACB8SN13</accession>
<organism evidence="1 2">
    <name type="scientific">Artomyces pyxidatus</name>
    <dbReference type="NCBI Taxonomy" id="48021"/>
    <lineage>
        <taxon>Eukaryota</taxon>
        <taxon>Fungi</taxon>
        <taxon>Dikarya</taxon>
        <taxon>Basidiomycota</taxon>
        <taxon>Agaricomycotina</taxon>
        <taxon>Agaricomycetes</taxon>
        <taxon>Russulales</taxon>
        <taxon>Auriscalpiaceae</taxon>
        <taxon>Artomyces</taxon>
    </lineage>
</organism>
<evidence type="ECO:0000313" key="2">
    <source>
        <dbReference type="Proteomes" id="UP000814140"/>
    </source>
</evidence>
<evidence type="ECO:0000313" key="1">
    <source>
        <dbReference type="EMBL" id="KAI0057764.1"/>
    </source>
</evidence>
<reference evidence="1" key="2">
    <citation type="journal article" date="2022" name="New Phytol.">
        <title>Evolutionary transition to the ectomycorrhizal habit in the genomes of a hyperdiverse lineage of mushroom-forming fungi.</title>
        <authorList>
            <person name="Looney B."/>
            <person name="Miyauchi S."/>
            <person name="Morin E."/>
            <person name="Drula E."/>
            <person name="Courty P.E."/>
            <person name="Kohler A."/>
            <person name="Kuo A."/>
            <person name="LaButti K."/>
            <person name="Pangilinan J."/>
            <person name="Lipzen A."/>
            <person name="Riley R."/>
            <person name="Andreopoulos W."/>
            <person name="He G."/>
            <person name="Johnson J."/>
            <person name="Nolan M."/>
            <person name="Tritt A."/>
            <person name="Barry K.W."/>
            <person name="Grigoriev I.V."/>
            <person name="Nagy L.G."/>
            <person name="Hibbett D."/>
            <person name="Henrissat B."/>
            <person name="Matheny P.B."/>
            <person name="Labbe J."/>
            <person name="Martin F.M."/>
        </authorList>
    </citation>
    <scope>NUCLEOTIDE SEQUENCE</scope>
    <source>
        <strain evidence="1">HHB10654</strain>
    </source>
</reference>
<name>A0ACB8SN13_9AGAM</name>
<proteinExistence type="predicted"/>
<comment type="caution">
    <text evidence="1">The sequence shown here is derived from an EMBL/GenBank/DDBJ whole genome shotgun (WGS) entry which is preliminary data.</text>
</comment>